<accession>A0ABQ7DIQ0</accession>
<dbReference type="Proteomes" id="UP000266723">
    <property type="component" value="Unassembled WGS sequence"/>
</dbReference>
<name>A0ABQ7DIQ0_BRACR</name>
<protein>
    <submittedName>
        <fullName evidence="1">Uncharacterized protein</fullName>
    </submittedName>
</protein>
<proteinExistence type="predicted"/>
<evidence type="ECO:0000313" key="2">
    <source>
        <dbReference type="Proteomes" id="UP000266723"/>
    </source>
</evidence>
<organism evidence="1 2">
    <name type="scientific">Brassica cretica</name>
    <name type="common">Mustard</name>
    <dbReference type="NCBI Taxonomy" id="69181"/>
    <lineage>
        <taxon>Eukaryota</taxon>
        <taxon>Viridiplantae</taxon>
        <taxon>Streptophyta</taxon>
        <taxon>Embryophyta</taxon>
        <taxon>Tracheophyta</taxon>
        <taxon>Spermatophyta</taxon>
        <taxon>Magnoliopsida</taxon>
        <taxon>eudicotyledons</taxon>
        <taxon>Gunneridae</taxon>
        <taxon>Pentapetalae</taxon>
        <taxon>rosids</taxon>
        <taxon>malvids</taxon>
        <taxon>Brassicales</taxon>
        <taxon>Brassicaceae</taxon>
        <taxon>Brassiceae</taxon>
        <taxon>Brassica</taxon>
    </lineage>
</organism>
<comment type="caution">
    <text evidence="1">The sequence shown here is derived from an EMBL/GenBank/DDBJ whole genome shotgun (WGS) entry which is preliminary data.</text>
</comment>
<evidence type="ECO:0000313" key="1">
    <source>
        <dbReference type="EMBL" id="KAF3576960.1"/>
    </source>
</evidence>
<reference evidence="1 2" key="1">
    <citation type="journal article" date="2020" name="BMC Genomics">
        <title>Intraspecific diversification of the crop wild relative Brassica cretica Lam. using demographic model selection.</title>
        <authorList>
            <person name="Kioukis A."/>
            <person name="Michalopoulou V.A."/>
            <person name="Briers L."/>
            <person name="Pirintsos S."/>
            <person name="Studholme D.J."/>
            <person name="Pavlidis P."/>
            <person name="Sarris P.F."/>
        </authorList>
    </citation>
    <scope>NUCLEOTIDE SEQUENCE [LARGE SCALE GENOMIC DNA]</scope>
    <source>
        <strain evidence="2">cv. PFS-1207/04</strain>
    </source>
</reference>
<dbReference type="EMBL" id="QGKV02000649">
    <property type="protein sequence ID" value="KAF3576960.1"/>
    <property type="molecule type" value="Genomic_DNA"/>
</dbReference>
<gene>
    <name evidence="1" type="ORF">DY000_02034602</name>
</gene>
<sequence length="90" mass="9421">MWLNGVGGRGVFIGCINQSDSSRVAAPVSLHMAPNACAATPRAPHVRLHDQDVMQGDTMPTPSTCLMQGLVACTSTPQRPNVDQHALVAG</sequence>
<keyword evidence="2" id="KW-1185">Reference proteome</keyword>